<keyword evidence="1 4" id="KW-0349">Heme</keyword>
<evidence type="ECO:0000256" key="4">
    <source>
        <dbReference type="PROSITE-ProRule" id="PRU00433"/>
    </source>
</evidence>
<dbReference type="NCBIfam" id="TIGR02604">
    <property type="entry name" value="Piru_Ver_Nterm"/>
    <property type="match status" value="1"/>
</dbReference>
<dbReference type="RefSeq" id="WP_377167880.1">
    <property type="nucleotide sequence ID" value="NZ_JBHSMQ010000005.1"/>
</dbReference>
<dbReference type="Gene3D" id="2.60.120.260">
    <property type="entry name" value="Galactose-binding domain-like"/>
    <property type="match status" value="1"/>
</dbReference>
<keyword evidence="3 4" id="KW-0408">Iron</keyword>
<dbReference type="InterPro" id="IPR055557">
    <property type="entry name" value="DUF7133"/>
</dbReference>
<dbReference type="InterPro" id="IPR009056">
    <property type="entry name" value="Cyt_c-like_dom"/>
</dbReference>
<evidence type="ECO:0000256" key="3">
    <source>
        <dbReference type="ARBA" id="ARBA00023004"/>
    </source>
</evidence>
<dbReference type="PANTHER" id="PTHR33546:SF1">
    <property type="entry name" value="LARGE, MULTIFUNCTIONAL SECRETED PROTEIN"/>
    <property type="match status" value="1"/>
</dbReference>
<proteinExistence type="predicted"/>
<dbReference type="Pfam" id="PF23500">
    <property type="entry name" value="DUF7133"/>
    <property type="match status" value="2"/>
</dbReference>
<dbReference type="PROSITE" id="PS51007">
    <property type="entry name" value="CYTC"/>
    <property type="match status" value="1"/>
</dbReference>
<name>A0ABW0KRM7_9BACT</name>
<dbReference type="InterPro" id="IPR010496">
    <property type="entry name" value="AL/BT2_dom"/>
</dbReference>
<dbReference type="InterPro" id="IPR036909">
    <property type="entry name" value="Cyt_c-like_dom_sf"/>
</dbReference>
<dbReference type="SUPFAM" id="SSF46626">
    <property type="entry name" value="Cytochrome c"/>
    <property type="match status" value="1"/>
</dbReference>
<dbReference type="InterPro" id="IPR011042">
    <property type="entry name" value="6-blade_b-propeller_TolB-like"/>
</dbReference>
<keyword evidence="5" id="KW-0732">Signal</keyword>
<dbReference type="Proteomes" id="UP001596052">
    <property type="component" value="Unassembled WGS sequence"/>
</dbReference>
<feature type="chain" id="PRO_5047028927" evidence="5">
    <location>
        <begin position="17"/>
        <end position="1414"/>
    </location>
</feature>
<feature type="domain" description="Cytochrome c" evidence="6">
    <location>
        <begin position="1281"/>
        <end position="1413"/>
    </location>
</feature>
<dbReference type="InterPro" id="IPR011041">
    <property type="entry name" value="Quinoprot_gluc/sorb_DH_b-prop"/>
</dbReference>
<evidence type="ECO:0000313" key="7">
    <source>
        <dbReference type="EMBL" id="MFC5456034.1"/>
    </source>
</evidence>
<dbReference type="Pfam" id="PF06439">
    <property type="entry name" value="3keto-disac_hyd"/>
    <property type="match status" value="1"/>
</dbReference>
<gene>
    <name evidence="7" type="ORF">ACFQDI_14315</name>
</gene>
<dbReference type="Gene3D" id="2.60.120.560">
    <property type="entry name" value="Exo-inulinase, domain 1"/>
    <property type="match status" value="1"/>
</dbReference>
<keyword evidence="8" id="KW-1185">Reference proteome</keyword>
<organism evidence="7 8">
    <name type="scientific">Prosthecobacter fluviatilis</name>
    <dbReference type="NCBI Taxonomy" id="445931"/>
    <lineage>
        <taxon>Bacteria</taxon>
        <taxon>Pseudomonadati</taxon>
        <taxon>Verrucomicrobiota</taxon>
        <taxon>Verrucomicrobiia</taxon>
        <taxon>Verrucomicrobiales</taxon>
        <taxon>Verrucomicrobiaceae</taxon>
        <taxon>Prosthecobacter</taxon>
    </lineage>
</organism>
<reference evidence="8" key="1">
    <citation type="journal article" date="2019" name="Int. J. Syst. Evol. Microbiol.">
        <title>The Global Catalogue of Microorganisms (GCM) 10K type strain sequencing project: providing services to taxonomists for standard genome sequencing and annotation.</title>
        <authorList>
            <consortium name="The Broad Institute Genomics Platform"/>
            <consortium name="The Broad Institute Genome Sequencing Center for Infectious Disease"/>
            <person name="Wu L."/>
            <person name="Ma J."/>
        </authorList>
    </citation>
    <scope>NUCLEOTIDE SEQUENCE [LARGE SCALE GENOMIC DNA]</scope>
    <source>
        <strain evidence="8">CGMCC 4.1469</strain>
    </source>
</reference>
<comment type="caution">
    <text evidence="7">The sequence shown here is derived from an EMBL/GenBank/DDBJ whole genome shotgun (WGS) entry which is preliminary data.</text>
</comment>
<evidence type="ECO:0000256" key="1">
    <source>
        <dbReference type="ARBA" id="ARBA00022617"/>
    </source>
</evidence>
<keyword evidence="2 4" id="KW-0479">Metal-binding</keyword>
<evidence type="ECO:0000313" key="8">
    <source>
        <dbReference type="Proteomes" id="UP001596052"/>
    </source>
</evidence>
<dbReference type="InterPro" id="IPR013428">
    <property type="entry name" value="Membrane-bound_put_N"/>
</dbReference>
<evidence type="ECO:0000259" key="6">
    <source>
        <dbReference type="PROSITE" id="PS51007"/>
    </source>
</evidence>
<sequence>MKLLCAILLAAPLLYAESIFDGKTLAHWSGKAEHWRVEDGAITGEILPNQQLKGNEWIFWDGEVHDFDLTVEFRITGGPSANSGIQYRCQQSAAGHASGYQADLDQGAVWLGRIYDEHGRALLVERGSRVSIAPDGRRWSDAFAEPKSLATVIKPGDWNKYHITATASHVEVRVNDVLMSVLDDHETKAAEWSGKIAFQLHSGPGPAKVQFRNIQLTHLGKTAMPLRSDAGVPFGDAQPARNPITADVPSIPPPAELNLGFETGTLAGWKAEGDAWDKQPIEGDTVAIRKRGNSQHVGKFWLGGYERSGDKGTGTLTSTSFIATHPWASFLIGAAPDANTERVEVVEEATGKIIQSSSSAQQENMKRVAVNLEPVAGKRIFIRIVDQSKSGWGHVNFDDFVFHAQKPTFAVASFSISADRTKRGDESPVLWHLLPNPAKPTSIKNDAAQKIVSGMKLQDGFQVELIAAEPDVRQPIAFCFDERGRMWVAEAFSYPNRQPEGQGKDRISIFEDTNGDGSFETKKIFCEGLNLVSGIEVGFGGVWVGAAPYLIFIPDIDHDDRADALNTSHKSYQTYSKVPGLHFTAYALLDGWGYQDTHETLNSFTWGPDGWLYGNQGVFTQSHIGKPGTPDDQRISMNAGVWRYHPVRHVFEIFCHGGSNQWGLDYNSNGHFFMTHCRSFWGKGGTTHAIRNGHFWNQANSKYAPFISATAPDFAPDLQNFLPASARYDSGEGGAGKPGTTAVYGGHSHVGTMIYNGDNWPAIYRDHLFTHNLHGHQINQQHMIRTGSGYETFHAGYDLLYSPAPDYIPVDLQTGPDGAVYVIDWTDTQHCHNPEDEKWDRTNGRIYRISWKETYKPVKVDLEGMTDVELAKLQLNSNDWSARMARRLLQTRVMLTGRVGDDVMKWLLTVDREKANPNHLLPLLWTLHVINAADDDLTGAVIDPIDIVRAWAIQLATEEPGKPKLTSATLLKLAQTDPSPTVRLALASALPNLDTKTVWDVASALAMHAEDKNDRFLPKMIWFGLARVIAEDWPRGLALAAKTPLPSLADSIRWYAATTPAGREALIPTIQTERDLKILAFGMKDEAKATMPQSWPQLQAKFPGTTSDQLSALFGDKAVFAKMRSILADATQPLPQRRSAFDLLKRVSDPEATPIFAKLLDHPDFTSAVIPLLSRSSDPATATALLTRFATLNDTDRAAALGTLTSRSELALPLLTAVKAGTFDKKNLSSLQIRQMRNLNHAEVNTLLDATWGKVNDSSEAAKASIAKFKKAYQSAPLWAFNAKSGEETFKQVCAVCHAMGGVGGKLGPDLAGSWRNGLDYFLENIVDPNAVVGDNFQLHVLTKKDGSVISGVIEQETDTAITARTVTESVIISKADLKDRQKMPVSLMPPALLESMPERKALELLKYLLSKRE</sequence>
<dbReference type="Gene3D" id="2.120.10.30">
    <property type="entry name" value="TolB, C-terminal domain"/>
    <property type="match status" value="1"/>
</dbReference>
<dbReference type="NCBIfam" id="TIGR02603">
    <property type="entry name" value="CxxCH_TIGR02603"/>
    <property type="match status" value="1"/>
</dbReference>
<accession>A0ABW0KRM7</accession>
<evidence type="ECO:0000256" key="5">
    <source>
        <dbReference type="SAM" id="SignalP"/>
    </source>
</evidence>
<dbReference type="PANTHER" id="PTHR33546">
    <property type="entry name" value="LARGE, MULTIFUNCTIONAL SECRETED PROTEIN-RELATED"/>
    <property type="match status" value="1"/>
</dbReference>
<dbReference type="SUPFAM" id="SSF50952">
    <property type="entry name" value="Soluble quinoprotein glucose dehydrogenase"/>
    <property type="match status" value="1"/>
</dbReference>
<evidence type="ECO:0000256" key="2">
    <source>
        <dbReference type="ARBA" id="ARBA00022723"/>
    </source>
</evidence>
<protein>
    <submittedName>
        <fullName evidence="7">PVC-type heme-binding CxxCH protein</fullName>
    </submittedName>
</protein>
<dbReference type="Gene3D" id="1.10.760.10">
    <property type="entry name" value="Cytochrome c-like domain"/>
    <property type="match status" value="1"/>
</dbReference>
<dbReference type="InterPro" id="IPR013427">
    <property type="entry name" value="Haem-bd_dom_put"/>
</dbReference>
<dbReference type="EMBL" id="JBHSMQ010000005">
    <property type="protein sequence ID" value="MFC5456034.1"/>
    <property type="molecule type" value="Genomic_DNA"/>
</dbReference>
<feature type="signal peptide" evidence="5">
    <location>
        <begin position="1"/>
        <end position="16"/>
    </location>
</feature>